<keyword evidence="1" id="KW-1185">Reference proteome</keyword>
<name>A0A914RHQ7_PAREQ</name>
<accession>A0A914RHQ7</accession>
<dbReference type="WBParaSite" id="PEQ_0000585501-mRNA-1">
    <property type="protein sequence ID" value="PEQ_0000585501-mRNA-1"/>
    <property type="gene ID" value="PEQ_0000585501"/>
</dbReference>
<organism evidence="1 2">
    <name type="scientific">Parascaris equorum</name>
    <name type="common">Equine roundworm</name>
    <dbReference type="NCBI Taxonomy" id="6256"/>
    <lineage>
        <taxon>Eukaryota</taxon>
        <taxon>Metazoa</taxon>
        <taxon>Ecdysozoa</taxon>
        <taxon>Nematoda</taxon>
        <taxon>Chromadorea</taxon>
        <taxon>Rhabditida</taxon>
        <taxon>Spirurina</taxon>
        <taxon>Ascaridomorpha</taxon>
        <taxon>Ascaridoidea</taxon>
        <taxon>Ascarididae</taxon>
        <taxon>Parascaris</taxon>
    </lineage>
</organism>
<evidence type="ECO:0000313" key="2">
    <source>
        <dbReference type="WBParaSite" id="PEQ_0000585501-mRNA-1"/>
    </source>
</evidence>
<evidence type="ECO:0000313" key="1">
    <source>
        <dbReference type="Proteomes" id="UP000887564"/>
    </source>
</evidence>
<reference evidence="2" key="1">
    <citation type="submission" date="2022-11" db="UniProtKB">
        <authorList>
            <consortium name="WormBaseParasite"/>
        </authorList>
    </citation>
    <scope>IDENTIFICATION</scope>
</reference>
<dbReference type="AlphaFoldDB" id="A0A914RHQ7"/>
<dbReference type="Proteomes" id="UP000887564">
    <property type="component" value="Unplaced"/>
</dbReference>
<proteinExistence type="predicted"/>
<protein>
    <submittedName>
        <fullName evidence="2">Uncharacterized protein</fullName>
    </submittedName>
</protein>
<sequence>MKDIGLTTSLSGIDIERMEEKLKEYTSYVNKMYEFLARWNKKTQQPIKSSFSSADLDHMYTKLVRIHEKTDEQVIALKECIRAKDERIERITEQQIQKATSDEWHCSRLFSSSMPVLMAMKECEFTELVSAPPPQHIKPVGDEHLETFETELNADDFNEMLRSSNWVIQTFKKVVDTNKPMKVGTDLIFKMKTPDAGEMSERIVRELKKILQTMKSTKREARLLDGKEGCRADRDGAST</sequence>